<protein>
    <submittedName>
        <fullName evidence="1">Uncharacterized protein</fullName>
    </submittedName>
</protein>
<evidence type="ECO:0000313" key="1">
    <source>
        <dbReference type="EMBL" id="KAI3681413.1"/>
    </source>
</evidence>
<reference evidence="2" key="1">
    <citation type="journal article" date="2022" name="Mol. Ecol. Resour.">
        <title>The genomes of chicory, endive, great burdock and yacon provide insights into Asteraceae palaeo-polyploidization history and plant inulin production.</title>
        <authorList>
            <person name="Fan W."/>
            <person name="Wang S."/>
            <person name="Wang H."/>
            <person name="Wang A."/>
            <person name="Jiang F."/>
            <person name="Liu H."/>
            <person name="Zhao H."/>
            <person name="Xu D."/>
            <person name="Zhang Y."/>
        </authorList>
    </citation>
    <scope>NUCLEOTIDE SEQUENCE [LARGE SCALE GENOMIC DNA]</scope>
    <source>
        <strain evidence="2">cv. Niubang</strain>
    </source>
</reference>
<comment type="caution">
    <text evidence="1">The sequence shown here is derived from an EMBL/GenBank/DDBJ whole genome shotgun (WGS) entry which is preliminary data.</text>
</comment>
<reference evidence="1 2" key="2">
    <citation type="journal article" date="2022" name="Mol. Ecol. Resour.">
        <title>The genomes of chicory, endive, great burdock and yacon provide insights into Asteraceae paleo-polyploidization history and plant inulin production.</title>
        <authorList>
            <person name="Fan W."/>
            <person name="Wang S."/>
            <person name="Wang H."/>
            <person name="Wang A."/>
            <person name="Jiang F."/>
            <person name="Liu H."/>
            <person name="Zhao H."/>
            <person name="Xu D."/>
            <person name="Zhang Y."/>
        </authorList>
    </citation>
    <scope>NUCLEOTIDE SEQUENCE [LARGE SCALE GENOMIC DNA]</scope>
    <source>
        <strain evidence="2">cv. Niubang</strain>
    </source>
</reference>
<name>A0ACB8YCS9_ARCLA</name>
<gene>
    <name evidence="1" type="ORF">L6452_36208</name>
</gene>
<dbReference type="Proteomes" id="UP001055879">
    <property type="component" value="Linkage Group LG13"/>
</dbReference>
<accession>A0ACB8YCS9</accession>
<evidence type="ECO:0000313" key="2">
    <source>
        <dbReference type="Proteomes" id="UP001055879"/>
    </source>
</evidence>
<organism evidence="1 2">
    <name type="scientific">Arctium lappa</name>
    <name type="common">Greater burdock</name>
    <name type="synonym">Lappa major</name>
    <dbReference type="NCBI Taxonomy" id="4217"/>
    <lineage>
        <taxon>Eukaryota</taxon>
        <taxon>Viridiplantae</taxon>
        <taxon>Streptophyta</taxon>
        <taxon>Embryophyta</taxon>
        <taxon>Tracheophyta</taxon>
        <taxon>Spermatophyta</taxon>
        <taxon>Magnoliopsida</taxon>
        <taxon>eudicotyledons</taxon>
        <taxon>Gunneridae</taxon>
        <taxon>Pentapetalae</taxon>
        <taxon>asterids</taxon>
        <taxon>campanulids</taxon>
        <taxon>Asterales</taxon>
        <taxon>Asteraceae</taxon>
        <taxon>Carduoideae</taxon>
        <taxon>Cardueae</taxon>
        <taxon>Arctiinae</taxon>
        <taxon>Arctium</taxon>
    </lineage>
</organism>
<sequence>MTGLNDAQKNTVREMGLGVFPEMTMNGIPSKIGLYIIDNLDSKKMHLKVDQRLIPISVESIHSLLGMPMGGINLLEVDEEERIEDKLTVPYVVKEEVDVDLAIATSKFTEELAFKSLKEDLDEFLKRGRWEGHGNIEFKDNKKEERSSVVGTKSM</sequence>
<keyword evidence="2" id="KW-1185">Reference proteome</keyword>
<proteinExistence type="predicted"/>
<dbReference type="EMBL" id="CM042059">
    <property type="protein sequence ID" value="KAI3681413.1"/>
    <property type="molecule type" value="Genomic_DNA"/>
</dbReference>